<dbReference type="RefSeq" id="WP_052036370.1">
    <property type="nucleotide sequence ID" value="NZ_JMIR01000020.1"/>
</dbReference>
<evidence type="ECO:0000256" key="3">
    <source>
        <dbReference type="ARBA" id="ARBA00022544"/>
    </source>
</evidence>
<dbReference type="InterPro" id="IPR038501">
    <property type="entry name" value="Spore_GerAC_C_sf"/>
</dbReference>
<keyword evidence="3" id="KW-0309">Germination</keyword>
<dbReference type="EMBL" id="JMIR01000020">
    <property type="protein sequence ID" value="KEO82596.1"/>
    <property type="molecule type" value="Genomic_DNA"/>
</dbReference>
<proteinExistence type="inferred from homology"/>
<protein>
    <submittedName>
        <fullName evidence="10">Uncharacterized protein</fullName>
    </submittedName>
</protein>
<evidence type="ECO:0000256" key="2">
    <source>
        <dbReference type="ARBA" id="ARBA00007886"/>
    </source>
</evidence>
<keyword evidence="7" id="KW-0449">Lipoprotein</keyword>
<dbReference type="InterPro" id="IPR008844">
    <property type="entry name" value="Spore_GerAC-like"/>
</dbReference>
<keyword evidence="5" id="KW-0472">Membrane</keyword>
<feature type="domain" description="Spore germination protein N-terminal" evidence="9">
    <location>
        <begin position="23"/>
        <end position="197"/>
    </location>
</feature>
<dbReference type="InterPro" id="IPR046953">
    <property type="entry name" value="Spore_GerAC-like_C"/>
</dbReference>
<dbReference type="STRING" id="1157490.EL26_14520"/>
<comment type="caution">
    <text evidence="10">The sequence shown here is derived from an EMBL/GenBank/DDBJ whole genome shotgun (WGS) entry which is preliminary data.</text>
</comment>
<dbReference type="Proteomes" id="UP000027931">
    <property type="component" value="Unassembled WGS sequence"/>
</dbReference>
<reference evidence="10 11" key="1">
    <citation type="journal article" date="2013" name="Int. J. Syst. Evol. Microbiol.">
        <title>Tumebacillus flagellatus sp. nov., an alpha-amylase/pullulanase-producing bacterium isolated from cassava wastewater.</title>
        <authorList>
            <person name="Wang Q."/>
            <person name="Xie N."/>
            <person name="Qin Y."/>
            <person name="Shen N."/>
            <person name="Zhu J."/>
            <person name="Mi H."/>
            <person name="Huang R."/>
        </authorList>
    </citation>
    <scope>NUCLEOTIDE SEQUENCE [LARGE SCALE GENOMIC DNA]</scope>
    <source>
        <strain evidence="10 11">GST4</strain>
    </source>
</reference>
<keyword evidence="11" id="KW-1185">Reference proteome</keyword>
<evidence type="ECO:0000256" key="4">
    <source>
        <dbReference type="ARBA" id="ARBA00022729"/>
    </source>
</evidence>
<keyword evidence="4" id="KW-0732">Signal</keyword>
<accession>A0A074LKF2</accession>
<evidence type="ECO:0000256" key="5">
    <source>
        <dbReference type="ARBA" id="ARBA00023136"/>
    </source>
</evidence>
<evidence type="ECO:0000313" key="11">
    <source>
        <dbReference type="Proteomes" id="UP000027931"/>
    </source>
</evidence>
<evidence type="ECO:0000256" key="6">
    <source>
        <dbReference type="ARBA" id="ARBA00023139"/>
    </source>
</evidence>
<dbReference type="OrthoDB" id="9816067at2"/>
<dbReference type="PANTHER" id="PTHR35789">
    <property type="entry name" value="SPORE GERMINATION PROTEIN B3"/>
    <property type="match status" value="1"/>
</dbReference>
<evidence type="ECO:0000313" key="10">
    <source>
        <dbReference type="EMBL" id="KEO82596.1"/>
    </source>
</evidence>
<comment type="subcellular location">
    <subcellularLocation>
        <location evidence="1">Membrane</location>
        <topology evidence="1">Lipid-anchor</topology>
    </subcellularLocation>
</comment>
<organism evidence="10 11">
    <name type="scientific">Tumebacillus flagellatus</name>
    <dbReference type="NCBI Taxonomy" id="1157490"/>
    <lineage>
        <taxon>Bacteria</taxon>
        <taxon>Bacillati</taxon>
        <taxon>Bacillota</taxon>
        <taxon>Bacilli</taxon>
        <taxon>Bacillales</taxon>
        <taxon>Alicyclobacillaceae</taxon>
        <taxon>Tumebacillus</taxon>
    </lineage>
</organism>
<dbReference type="GO" id="GO:0016020">
    <property type="term" value="C:membrane"/>
    <property type="evidence" value="ECO:0007669"/>
    <property type="project" value="UniProtKB-SubCell"/>
</dbReference>
<dbReference type="AlphaFoldDB" id="A0A074LKF2"/>
<dbReference type="InterPro" id="IPR057336">
    <property type="entry name" value="GerAC_N"/>
</dbReference>
<dbReference type="eggNOG" id="ENOG502Z9N7">
    <property type="taxonomic scope" value="Bacteria"/>
</dbReference>
<evidence type="ECO:0000256" key="7">
    <source>
        <dbReference type="ARBA" id="ARBA00023288"/>
    </source>
</evidence>
<dbReference type="Gene3D" id="3.30.300.210">
    <property type="entry name" value="Nutrient germinant receptor protein C, domain 3"/>
    <property type="match status" value="1"/>
</dbReference>
<dbReference type="PROSITE" id="PS51257">
    <property type="entry name" value="PROKAR_LIPOPROTEIN"/>
    <property type="match status" value="1"/>
</dbReference>
<evidence type="ECO:0000256" key="1">
    <source>
        <dbReference type="ARBA" id="ARBA00004635"/>
    </source>
</evidence>
<dbReference type="PANTHER" id="PTHR35789:SF1">
    <property type="entry name" value="SPORE GERMINATION PROTEIN B3"/>
    <property type="match status" value="1"/>
</dbReference>
<dbReference type="NCBIfam" id="TIGR02887">
    <property type="entry name" value="spore_ger_x_C"/>
    <property type="match status" value="1"/>
</dbReference>
<name>A0A074LKF2_9BACL</name>
<gene>
    <name evidence="10" type="ORF">EL26_14520</name>
</gene>
<sequence length="395" mass="44146">MKAKRAWLAGFLFAPLVLAGCWDRREINDVAFVMATGFDKVGDNYRVSIQVPLPSQLGGIGGSGGGGGTSGEKSWYVESMTGKTVREANEKQQSSLSRQLYYAHRRVLLIGEEAAREGVKQYMDIIARIPQNRLGTFVMITKGETRNVLNTEQSIEQFPAEMMRELAQNSMRKPRTAKHFIETLLSDGIDPIAPAFEVAKTQSGSGKEKTTIKLSGMAVFKEGKLAGILNEDDSKGMLVVMNQALQPLYVLPAPKGKGEISVLLQNVDTDIHPEFQGGKLKMRLKIRGRGSVLENSSDYDMTAQSNLEALEMQLDLQMQKTILHTIDLLRKEYQSDPIGFGDTVYREFPDQWKKLRQDWQSHYEAMSVEVISQIHIVHTGSINLPFGYKEGEIKR</sequence>
<evidence type="ECO:0000259" key="8">
    <source>
        <dbReference type="Pfam" id="PF05504"/>
    </source>
</evidence>
<dbReference type="Pfam" id="PF05504">
    <property type="entry name" value="Spore_GerAC"/>
    <property type="match status" value="1"/>
</dbReference>
<dbReference type="Pfam" id="PF25198">
    <property type="entry name" value="Spore_GerAC_N"/>
    <property type="match status" value="1"/>
</dbReference>
<feature type="domain" description="Spore germination GerAC-like C-terminal" evidence="8">
    <location>
        <begin position="215"/>
        <end position="380"/>
    </location>
</feature>
<comment type="similarity">
    <text evidence="2">Belongs to the GerABKC lipoprotein family.</text>
</comment>
<dbReference type="GO" id="GO:0009847">
    <property type="term" value="P:spore germination"/>
    <property type="evidence" value="ECO:0007669"/>
    <property type="project" value="InterPro"/>
</dbReference>
<keyword evidence="6" id="KW-0564">Palmitate</keyword>
<evidence type="ECO:0000259" key="9">
    <source>
        <dbReference type="Pfam" id="PF25198"/>
    </source>
</evidence>